<dbReference type="EMBL" id="JAMKBI010000004">
    <property type="protein sequence ID" value="MCZ8533211.1"/>
    <property type="molecule type" value="Genomic_DNA"/>
</dbReference>
<accession>A0A9X3LAP4</accession>
<comment type="caution">
    <text evidence="1">The sequence shown here is derived from an EMBL/GenBank/DDBJ whole genome shotgun (WGS) entry which is preliminary data.</text>
</comment>
<dbReference type="RefSeq" id="WP_269921629.1">
    <property type="nucleotide sequence ID" value="NZ_JAMKBI010000004.1"/>
</dbReference>
<dbReference type="AlphaFoldDB" id="A0A9X3LAP4"/>
<dbReference type="Proteomes" id="UP001152172">
    <property type="component" value="Unassembled WGS sequence"/>
</dbReference>
<protein>
    <recommendedName>
        <fullName evidence="3">Translation initiation factor 2</fullName>
    </recommendedName>
</protein>
<sequence length="89" mass="9929">MSKNNFNFEQDNSDLQSDSQAAKIAVIAGAISTFGDALATLSAILAIEEERQEKSGTSDNRNLQKQIDNLTYEIQKIKNQISGQNRYYL</sequence>
<name>A0A9X3LAP4_9BACI</name>
<reference evidence="1" key="1">
    <citation type="submission" date="2022-05" db="EMBL/GenBank/DDBJ databases">
        <authorList>
            <person name="Colautti A."/>
            <person name="Iacumin L."/>
        </authorList>
    </citation>
    <scope>NUCLEOTIDE SEQUENCE</scope>
    <source>
        <strain evidence="1">DSM 30747</strain>
    </source>
</reference>
<evidence type="ECO:0008006" key="3">
    <source>
        <dbReference type="Google" id="ProtNLM"/>
    </source>
</evidence>
<evidence type="ECO:0000313" key="2">
    <source>
        <dbReference type="Proteomes" id="UP001152172"/>
    </source>
</evidence>
<keyword evidence="2" id="KW-1185">Reference proteome</keyword>
<organism evidence="1 2">
    <name type="scientific">Psychrobacillus psychrodurans</name>
    <dbReference type="NCBI Taxonomy" id="126157"/>
    <lineage>
        <taxon>Bacteria</taxon>
        <taxon>Bacillati</taxon>
        <taxon>Bacillota</taxon>
        <taxon>Bacilli</taxon>
        <taxon>Bacillales</taxon>
        <taxon>Bacillaceae</taxon>
        <taxon>Psychrobacillus</taxon>
    </lineage>
</organism>
<evidence type="ECO:0000313" key="1">
    <source>
        <dbReference type="EMBL" id="MCZ8533211.1"/>
    </source>
</evidence>
<gene>
    <name evidence="1" type="ORF">M9R61_07565</name>
</gene>
<proteinExistence type="predicted"/>